<dbReference type="GeneID" id="83002828"/>
<evidence type="ECO:0000313" key="1">
    <source>
        <dbReference type="EMBL" id="RHJ84039.1"/>
    </source>
</evidence>
<proteinExistence type="predicted"/>
<dbReference type="Pfam" id="PF13419">
    <property type="entry name" value="HAD_2"/>
    <property type="match status" value="1"/>
</dbReference>
<dbReference type="SUPFAM" id="SSF56784">
    <property type="entry name" value="HAD-like"/>
    <property type="match status" value="1"/>
</dbReference>
<dbReference type="Proteomes" id="UP000284841">
    <property type="component" value="Unassembled WGS sequence"/>
</dbReference>
<gene>
    <name evidence="1" type="ORF">DW099_17720</name>
</gene>
<dbReference type="PRINTS" id="PR00413">
    <property type="entry name" value="HADHALOGNASE"/>
</dbReference>
<dbReference type="GO" id="GO:0008967">
    <property type="term" value="F:phosphoglycolate phosphatase activity"/>
    <property type="evidence" value="ECO:0007669"/>
    <property type="project" value="TreeGrafter"/>
</dbReference>
<dbReference type="GO" id="GO:0006281">
    <property type="term" value="P:DNA repair"/>
    <property type="evidence" value="ECO:0007669"/>
    <property type="project" value="TreeGrafter"/>
</dbReference>
<dbReference type="PANTHER" id="PTHR43434:SF26">
    <property type="entry name" value="PYROPHOSPHATASE PPAX"/>
    <property type="match status" value="1"/>
</dbReference>
<comment type="caution">
    <text evidence="1">The sequence shown here is derived from an EMBL/GenBank/DDBJ whole genome shotgun (WGS) entry which is preliminary data.</text>
</comment>
<dbReference type="InterPro" id="IPR050155">
    <property type="entry name" value="HAD-like_hydrolase_sf"/>
</dbReference>
<dbReference type="InterPro" id="IPR006439">
    <property type="entry name" value="HAD-SF_hydro_IA"/>
</dbReference>
<organism evidence="1 2">
    <name type="scientific">Emergencia timonensis</name>
    <dbReference type="NCBI Taxonomy" id="1776384"/>
    <lineage>
        <taxon>Bacteria</taxon>
        <taxon>Bacillati</taxon>
        <taxon>Bacillota</taxon>
        <taxon>Clostridia</taxon>
        <taxon>Peptostreptococcales</taxon>
        <taxon>Anaerovoracaceae</taxon>
        <taxon>Emergencia</taxon>
    </lineage>
</organism>
<keyword evidence="2" id="KW-1185">Reference proteome</keyword>
<protein>
    <submittedName>
        <fullName evidence="1">HAD family hydrolase</fullName>
    </submittedName>
</protein>
<dbReference type="NCBIfam" id="TIGR01509">
    <property type="entry name" value="HAD-SF-IA-v3"/>
    <property type="match status" value="1"/>
</dbReference>
<dbReference type="InterPro" id="IPR041492">
    <property type="entry name" value="HAD_2"/>
</dbReference>
<dbReference type="InterPro" id="IPR023198">
    <property type="entry name" value="PGP-like_dom2"/>
</dbReference>
<dbReference type="SFLD" id="SFLDG01129">
    <property type="entry name" value="C1.5:_HAD__Beta-PGM__Phosphata"/>
    <property type="match status" value="1"/>
</dbReference>
<dbReference type="Gene3D" id="1.10.150.240">
    <property type="entry name" value="Putative phosphatase, domain 2"/>
    <property type="match status" value="1"/>
</dbReference>
<dbReference type="SFLD" id="SFLDS00003">
    <property type="entry name" value="Haloacid_Dehalogenase"/>
    <property type="match status" value="1"/>
</dbReference>
<dbReference type="AlphaFoldDB" id="A0A415DVE7"/>
<keyword evidence="1" id="KW-0378">Hydrolase</keyword>
<dbReference type="GO" id="GO:0005829">
    <property type="term" value="C:cytosol"/>
    <property type="evidence" value="ECO:0007669"/>
    <property type="project" value="TreeGrafter"/>
</dbReference>
<dbReference type="PANTHER" id="PTHR43434">
    <property type="entry name" value="PHOSPHOGLYCOLATE PHOSPHATASE"/>
    <property type="match status" value="1"/>
</dbReference>
<dbReference type="SFLD" id="SFLDG01135">
    <property type="entry name" value="C1.5.6:_HAD__Beta-PGM__Phospha"/>
    <property type="match status" value="1"/>
</dbReference>
<name>A0A415DVE7_9FIRM</name>
<evidence type="ECO:0000313" key="2">
    <source>
        <dbReference type="Proteomes" id="UP000284841"/>
    </source>
</evidence>
<dbReference type="NCBIfam" id="TIGR01549">
    <property type="entry name" value="HAD-SF-IA-v1"/>
    <property type="match status" value="1"/>
</dbReference>
<sequence>MSINTVIFDFDGTVADTNGVVINSWQHTYKTILGNEAPEEEIIKTFGEPLALSMEKAFPETPVNEAIAIYRGYQVRHFEEMIEPFEGMDQLIKDLKKKGYQVGIVTSRMRNTTMQGLEKFGLVSYIDDIVTCDDTSKHKPDPEPVLISLAHFGIKAEEAIMVGDSMFDIKCAHNAGVRAVLVDWAIAVSQEELEGPDGPDYIIKTAGELLEII</sequence>
<accession>A0A415DVE7</accession>
<dbReference type="InterPro" id="IPR023214">
    <property type="entry name" value="HAD_sf"/>
</dbReference>
<dbReference type="InterPro" id="IPR036412">
    <property type="entry name" value="HAD-like_sf"/>
</dbReference>
<dbReference type="Gene3D" id="3.40.50.1000">
    <property type="entry name" value="HAD superfamily/HAD-like"/>
    <property type="match status" value="1"/>
</dbReference>
<dbReference type="OrthoDB" id="9807630at2"/>
<reference evidence="1 2" key="1">
    <citation type="submission" date="2018-08" db="EMBL/GenBank/DDBJ databases">
        <title>A genome reference for cultivated species of the human gut microbiota.</title>
        <authorList>
            <person name="Zou Y."/>
            <person name="Xue W."/>
            <person name="Luo G."/>
        </authorList>
    </citation>
    <scope>NUCLEOTIDE SEQUENCE [LARGE SCALE GENOMIC DNA]</scope>
    <source>
        <strain evidence="1 2">AM07-24</strain>
    </source>
</reference>
<dbReference type="STRING" id="1776384.GCA_900086585_00414"/>
<dbReference type="RefSeq" id="WP_067533172.1">
    <property type="nucleotide sequence ID" value="NZ_AP025567.1"/>
</dbReference>
<dbReference type="EMBL" id="QRMS01000007">
    <property type="protein sequence ID" value="RHJ84039.1"/>
    <property type="molecule type" value="Genomic_DNA"/>
</dbReference>